<dbReference type="SUPFAM" id="SSF89360">
    <property type="entry name" value="HesB-like domain"/>
    <property type="match status" value="1"/>
</dbReference>
<dbReference type="InterPro" id="IPR000361">
    <property type="entry name" value="ATAP_core_dom"/>
</dbReference>
<dbReference type="GO" id="GO:0051537">
    <property type="term" value="F:2 iron, 2 sulfur cluster binding"/>
    <property type="evidence" value="ECO:0007669"/>
    <property type="project" value="TreeGrafter"/>
</dbReference>
<dbReference type="NCBIfam" id="TIGR01997">
    <property type="entry name" value="sufA_proteo"/>
    <property type="match status" value="1"/>
</dbReference>
<name>A0A9X2PDJ2_9HYPH</name>
<dbReference type="InterPro" id="IPR011298">
    <property type="entry name" value="SufA_proteobacteria"/>
</dbReference>
<dbReference type="InterPro" id="IPR050322">
    <property type="entry name" value="Fe-S_cluster_asmbl/transfer"/>
</dbReference>
<dbReference type="PANTHER" id="PTHR10072:SF41">
    <property type="entry name" value="IRON-SULFUR CLUSTER ASSEMBLY 1 HOMOLOG, MITOCHONDRIAL"/>
    <property type="match status" value="1"/>
</dbReference>
<dbReference type="NCBIfam" id="TIGR00049">
    <property type="entry name" value="iron-sulfur cluster assembly accessory protein"/>
    <property type="match status" value="1"/>
</dbReference>
<evidence type="ECO:0000259" key="2">
    <source>
        <dbReference type="Pfam" id="PF01521"/>
    </source>
</evidence>
<dbReference type="EMBL" id="JANTHZ010000001">
    <property type="protein sequence ID" value="MCS0493562.1"/>
    <property type="molecule type" value="Genomic_DNA"/>
</dbReference>
<dbReference type="FunFam" id="2.60.300.12:FF:000001">
    <property type="entry name" value="Iron-binding protein IscA"/>
    <property type="match status" value="1"/>
</dbReference>
<dbReference type="InterPro" id="IPR035903">
    <property type="entry name" value="HesB-like_dom_sf"/>
</dbReference>
<evidence type="ECO:0000313" key="3">
    <source>
        <dbReference type="EMBL" id="MCS0493562.1"/>
    </source>
</evidence>
<sequence>MTETRSRPPVMRLTDAAAARVRSIIERSDRPVIGLRVGVKNGGCAGMEYTMEFAEQAGRFDEVVEDKGVKVLIDPKAVLYLLGTEMDFRTDKLAAQFVFNNPNQTSACGCGESVAITPARPEASVGA</sequence>
<keyword evidence="4" id="KW-1185">Reference proteome</keyword>
<dbReference type="AlphaFoldDB" id="A0A9X2PDJ2"/>
<dbReference type="Gene3D" id="2.60.300.12">
    <property type="entry name" value="HesB-like domain"/>
    <property type="match status" value="1"/>
</dbReference>
<dbReference type="PANTHER" id="PTHR10072">
    <property type="entry name" value="IRON-SULFUR CLUSTER ASSEMBLY PROTEIN"/>
    <property type="match status" value="1"/>
</dbReference>
<gene>
    <name evidence="3" type="primary">sufA</name>
    <name evidence="3" type="ORF">NVS89_00525</name>
</gene>
<proteinExistence type="inferred from homology"/>
<dbReference type="Proteomes" id="UP001151088">
    <property type="component" value="Unassembled WGS sequence"/>
</dbReference>
<dbReference type="GO" id="GO:0005829">
    <property type="term" value="C:cytosol"/>
    <property type="evidence" value="ECO:0007669"/>
    <property type="project" value="TreeGrafter"/>
</dbReference>
<evidence type="ECO:0000313" key="4">
    <source>
        <dbReference type="Proteomes" id="UP001151088"/>
    </source>
</evidence>
<accession>A0A9X2PDJ2</accession>
<dbReference type="InterPro" id="IPR016092">
    <property type="entry name" value="ATAP"/>
</dbReference>
<dbReference type="Pfam" id="PF01521">
    <property type="entry name" value="Fe-S_biosyn"/>
    <property type="match status" value="1"/>
</dbReference>
<protein>
    <submittedName>
        <fullName evidence="3">Fe-S cluster assembly scaffold SufA</fullName>
    </submittedName>
</protein>
<dbReference type="RefSeq" id="WP_258730507.1">
    <property type="nucleotide sequence ID" value="NZ_JANTHZ010000001.1"/>
</dbReference>
<dbReference type="GO" id="GO:0016226">
    <property type="term" value="P:iron-sulfur cluster assembly"/>
    <property type="evidence" value="ECO:0007669"/>
    <property type="project" value="InterPro"/>
</dbReference>
<reference evidence="3" key="1">
    <citation type="submission" date="2022-08" db="EMBL/GenBank/DDBJ databases">
        <authorList>
            <person name="Li F."/>
        </authorList>
    </citation>
    <scope>NUCLEOTIDE SEQUENCE</scope>
    <source>
        <strain evidence="3">MQZ15Z-1</strain>
    </source>
</reference>
<comment type="caution">
    <text evidence="3">The sequence shown here is derived from an EMBL/GenBank/DDBJ whole genome shotgun (WGS) entry which is preliminary data.</text>
</comment>
<feature type="domain" description="Core" evidence="2">
    <location>
        <begin position="11"/>
        <end position="112"/>
    </location>
</feature>
<organism evidence="3 4">
    <name type="scientific">Ancylobacter mangrovi</name>
    <dbReference type="NCBI Taxonomy" id="2972472"/>
    <lineage>
        <taxon>Bacteria</taxon>
        <taxon>Pseudomonadati</taxon>
        <taxon>Pseudomonadota</taxon>
        <taxon>Alphaproteobacteria</taxon>
        <taxon>Hyphomicrobiales</taxon>
        <taxon>Xanthobacteraceae</taxon>
        <taxon>Ancylobacter</taxon>
    </lineage>
</organism>
<comment type="similarity">
    <text evidence="1">Belongs to the HesB/IscA family.</text>
</comment>
<evidence type="ECO:0000256" key="1">
    <source>
        <dbReference type="ARBA" id="ARBA00006718"/>
    </source>
</evidence>